<evidence type="ECO:0000313" key="3">
    <source>
        <dbReference type="Proteomes" id="UP000198704"/>
    </source>
</evidence>
<dbReference type="GO" id="GO:0047570">
    <property type="term" value="F:3-oxoadipate enol-lactonase activity"/>
    <property type="evidence" value="ECO:0007669"/>
    <property type="project" value="InterPro"/>
</dbReference>
<dbReference type="Proteomes" id="UP000198704">
    <property type="component" value="Unassembled WGS sequence"/>
</dbReference>
<sequence length="263" mass="27698">MAFAECDGVRLHYRADGDPANAALVLSNSLGASLDMWAPQVEPVARRFRLIRYDARGHGQSAVPPGPYTIAQLGRDVIGLLDHLGIGQAHFAGVSMGGLTGQWLALNHPERLRRLALCNTAATIGPPENWTSRAEAVRADGVGSIADTVAARWLTADYAAAKPELAATLRRMLAATASEGYAAACLAVRDADFRADLARIAVPTLVIAGTHDAATPAAAGRFLADHIPGAQYRELSGAHLTNLEDVARFNEALLAFFGEAPAS</sequence>
<accession>A0A1H0C7X0</accession>
<reference evidence="3" key="1">
    <citation type="submission" date="2016-10" db="EMBL/GenBank/DDBJ databases">
        <authorList>
            <person name="Varghese N."/>
            <person name="Submissions S."/>
        </authorList>
    </citation>
    <scope>NUCLEOTIDE SEQUENCE [LARGE SCALE GENOMIC DNA]</scope>
    <source>
        <strain evidence="3">BL47</strain>
    </source>
</reference>
<keyword evidence="3" id="KW-1185">Reference proteome</keyword>
<feature type="domain" description="AB hydrolase-1" evidence="1">
    <location>
        <begin position="23"/>
        <end position="245"/>
    </location>
</feature>
<dbReference type="InterPro" id="IPR026968">
    <property type="entry name" value="PcaD/CatD"/>
</dbReference>
<protein>
    <submittedName>
        <fullName evidence="2">3-oxoadipate enol-lactonase</fullName>
    </submittedName>
</protein>
<dbReference type="RefSeq" id="WP_091717149.1">
    <property type="nucleotide sequence ID" value="NZ_FNHS01000009.1"/>
</dbReference>
<dbReference type="PANTHER" id="PTHR43433:SF5">
    <property type="entry name" value="AB HYDROLASE-1 DOMAIN-CONTAINING PROTEIN"/>
    <property type="match status" value="1"/>
</dbReference>
<evidence type="ECO:0000313" key="2">
    <source>
        <dbReference type="EMBL" id="SDN53949.1"/>
    </source>
</evidence>
<dbReference type="Pfam" id="PF00561">
    <property type="entry name" value="Abhydrolase_1"/>
    <property type="match status" value="1"/>
</dbReference>
<dbReference type="InterPro" id="IPR029058">
    <property type="entry name" value="AB_hydrolase_fold"/>
</dbReference>
<dbReference type="EMBL" id="FNHS01000009">
    <property type="protein sequence ID" value="SDN53949.1"/>
    <property type="molecule type" value="Genomic_DNA"/>
</dbReference>
<dbReference type="PANTHER" id="PTHR43433">
    <property type="entry name" value="HYDROLASE, ALPHA/BETA FOLD FAMILY PROTEIN"/>
    <property type="match status" value="1"/>
</dbReference>
<proteinExistence type="predicted"/>
<dbReference type="InterPro" id="IPR000073">
    <property type="entry name" value="AB_hydrolase_1"/>
</dbReference>
<dbReference type="NCBIfam" id="TIGR02427">
    <property type="entry name" value="protocat_pcaD"/>
    <property type="match status" value="1"/>
</dbReference>
<dbReference type="OrthoDB" id="9793083at2"/>
<dbReference type="Gene3D" id="3.40.50.1820">
    <property type="entry name" value="alpha/beta hydrolase"/>
    <property type="match status" value="1"/>
</dbReference>
<dbReference type="SUPFAM" id="SSF53474">
    <property type="entry name" value="alpha/beta-Hydrolases"/>
    <property type="match status" value="1"/>
</dbReference>
<dbReference type="InterPro" id="IPR050471">
    <property type="entry name" value="AB_hydrolase"/>
</dbReference>
<dbReference type="PRINTS" id="PR00111">
    <property type="entry name" value="ABHYDROLASE"/>
</dbReference>
<dbReference type="STRING" id="582672.SAMN05216360_10956"/>
<dbReference type="AlphaFoldDB" id="A0A1H0C7X0"/>
<organism evidence="2 3">
    <name type="scientific">Methylobacterium phyllostachyos</name>
    <dbReference type="NCBI Taxonomy" id="582672"/>
    <lineage>
        <taxon>Bacteria</taxon>
        <taxon>Pseudomonadati</taxon>
        <taxon>Pseudomonadota</taxon>
        <taxon>Alphaproteobacteria</taxon>
        <taxon>Hyphomicrobiales</taxon>
        <taxon>Methylobacteriaceae</taxon>
        <taxon>Methylobacterium</taxon>
    </lineage>
</organism>
<gene>
    <name evidence="2" type="ORF">SAMN05216360_10956</name>
</gene>
<evidence type="ECO:0000259" key="1">
    <source>
        <dbReference type="Pfam" id="PF00561"/>
    </source>
</evidence>
<name>A0A1H0C7X0_9HYPH</name>
<dbReference type="GO" id="GO:0042952">
    <property type="term" value="P:beta-ketoadipate pathway"/>
    <property type="evidence" value="ECO:0007669"/>
    <property type="project" value="InterPro"/>
</dbReference>